<dbReference type="OMA" id="AESHTYD"/>
<feature type="domain" description="DUF676" evidence="2">
    <location>
        <begin position="3"/>
        <end position="110"/>
    </location>
</feature>
<evidence type="ECO:0000313" key="4">
    <source>
        <dbReference type="Proteomes" id="UP000092993"/>
    </source>
</evidence>
<dbReference type="PANTHER" id="PTHR12482">
    <property type="entry name" value="LIPASE ROG1-RELATED-RELATED"/>
    <property type="match status" value="1"/>
</dbReference>
<dbReference type="EMBL" id="LUGG01000006">
    <property type="protein sequence ID" value="OBZ74182.1"/>
    <property type="molecule type" value="Genomic_DNA"/>
</dbReference>
<dbReference type="InterPro" id="IPR007751">
    <property type="entry name" value="DUF676_lipase-like"/>
</dbReference>
<comment type="caution">
    <text evidence="3">The sequence shown here is derived from an EMBL/GenBank/DDBJ whole genome shotgun (WGS) entry which is preliminary data.</text>
</comment>
<gene>
    <name evidence="3" type="ORF">A0H81_06115</name>
</gene>
<dbReference type="AlphaFoldDB" id="A0A1C7MBL3"/>
<evidence type="ECO:0000259" key="2">
    <source>
        <dbReference type="Pfam" id="PF05057"/>
    </source>
</evidence>
<dbReference type="PANTHER" id="PTHR12482:SF62">
    <property type="entry name" value="LIPASE ROG1-RELATED"/>
    <property type="match status" value="1"/>
</dbReference>
<comment type="similarity">
    <text evidence="1">Belongs to the putative lipase ROG1 family.</text>
</comment>
<evidence type="ECO:0000256" key="1">
    <source>
        <dbReference type="ARBA" id="ARBA00007920"/>
    </source>
</evidence>
<dbReference type="Gene3D" id="3.40.50.1820">
    <property type="entry name" value="alpha/beta hydrolase"/>
    <property type="match status" value="1"/>
</dbReference>
<keyword evidence="4" id="KW-1185">Reference proteome</keyword>
<accession>A0A1C7MBL3</accession>
<organism evidence="3 4">
    <name type="scientific">Grifola frondosa</name>
    <name type="common">Maitake</name>
    <name type="synonym">Polyporus frondosus</name>
    <dbReference type="NCBI Taxonomy" id="5627"/>
    <lineage>
        <taxon>Eukaryota</taxon>
        <taxon>Fungi</taxon>
        <taxon>Dikarya</taxon>
        <taxon>Basidiomycota</taxon>
        <taxon>Agaricomycotina</taxon>
        <taxon>Agaricomycetes</taxon>
        <taxon>Polyporales</taxon>
        <taxon>Grifolaceae</taxon>
        <taxon>Grifola</taxon>
    </lineage>
</organism>
<dbReference type="Pfam" id="PF05057">
    <property type="entry name" value="DUF676"/>
    <property type="match status" value="1"/>
</dbReference>
<protein>
    <recommendedName>
        <fullName evidence="2">DUF676 domain-containing protein</fullName>
    </recommendedName>
</protein>
<proteinExistence type="inferred from homology"/>
<name>A0A1C7MBL3_GRIFR</name>
<dbReference type="SUPFAM" id="SSF53474">
    <property type="entry name" value="alpha/beta-Hydrolases"/>
    <property type="match status" value="1"/>
</dbReference>
<reference evidence="3 4" key="1">
    <citation type="submission" date="2016-03" db="EMBL/GenBank/DDBJ databases">
        <title>Whole genome sequencing of Grifola frondosa 9006-11.</title>
        <authorList>
            <person name="Min B."/>
            <person name="Park H."/>
            <person name="Kim J.-G."/>
            <person name="Cho H."/>
            <person name="Oh Y.-L."/>
            <person name="Kong W.-S."/>
            <person name="Choi I.-G."/>
        </authorList>
    </citation>
    <scope>NUCLEOTIDE SEQUENCE [LARGE SCALE GENOMIC DNA]</scope>
    <source>
        <strain evidence="3 4">9006-11</strain>
    </source>
</reference>
<evidence type="ECO:0000313" key="3">
    <source>
        <dbReference type="EMBL" id="OBZ74182.1"/>
    </source>
</evidence>
<dbReference type="Proteomes" id="UP000092993">
    <property type="component" value="Unassembled WGS sequence"/>
</dbReference>
<dbReference type="OrthoDB" id="273452at2759"/>
<dbReference type="InterPro" id="IPR044294">
    <property type="entry name" value="Lipase-like"/>
</dbReference>
<dbReference type="InterPro" id="IPR029058">
    <property type="entry name" value="AB_hydrolase_fold"/>
</dbReference>
<dbReference type="STRING" id="5627.A0A1C7MBL3"/>
<sequence>MSSETVHLLVLIHGMWGNPDHLAEMRRIMREIGCQSTSQTGPDGEKLEILNAETNRDDSTYDGVDWGGERVSEEIYEEVKRLEEEGKKVTRFSIMGYSLGGLIARYVVGKHN</sequence>